<organism evidence="3 4">
    <name type="scientific">Trypanosoma conorhini</name>
    <dbReference type="NCBI Taxonomy" id="83891"/>
    <lineage>
        <taxon>Eukaryota</taxon>
        <taxon>Discoba</taxon>
        <taxon>Euglenozoa</taxon>
        <taxon>Kinetoplastea</taxon>
        <taxon>Metakinetoplastina</taxon>
        <taxon>Trypanosomatida</taxon>
        <taxon>Trypanosomatidae</taxon>
        <taxon>Trypanosoma</taxon>
    </lineage>
</organism>
<dbReference type="EMBL" id="MKKU01000783">
    <property type="protein sequence ID" value="RNF02214.1"/>
    <property type="molecule type" value="Genomic_DNA"/>
</dbReference>
<keyword evidence="2" id="KW-0472">Membrane</keyword>
<feature type="transmembrane region" description="Helical" evidence="2">
    <location>
        <begin position="48"/>
        <end position="67"/>
    </location>
</feature>
<name>A0A3R7K5T5_9TRYP</name>
<accession>A0A3R7K5T5</accession>
<evidence type="ECO:0000256" key="1">
    <source>
        <dbReference type="SAM" id="MobiDB-lite"/>
    </source>
</evidence>
<evidence type="ECO:0000313" key="3">
    <source>
        <dbReference type="EMBL" id="RNF02214.1"/>
    </source>
</evidence>
<dbReference type="Proteomes" id="UP000284403">
    <property type="component" value="Unassembled WGS sequence"/>
</dbReference>
<dbReference type="GeneID" id="40322041"/>
<comment type="caution">
    <text evidence="3">The sequence shown here is derived from an EMBL/GenBank/DDBJ whole genome shotgun (WGS) entry which is preliminary data.</text>
</comment>
<proteinExistence type="predicted"/>
<dbReference type="OrthoDB" id="242526at2759"/>
<sequence length="172" mass="19102">MNLSVTYSLRDELVAALLLAFDFIRGLLQTGICTRKVNEFLKNRSARVALRCLPIIFSIFVLLVTTLRTGALTGRGRQQPHVSRSPETRTNSAPNTLDAKKRSSSSSSANCCMNCPDMWRLSEAWRKEEAYFAPTTQAVEDDFDSERHLQMCIDGFCSSQAPQPPSPGAHCS</sequence>
<evidence type="ECO:0000313" key="4">
    <source>
        <dbReference type="Proteomes" id="UP000284403"/>
    </source>
</evidence>
<reference evidence="3 4" key="1">
    <citation type="journal article" date="2018" name="BMC Genomics">
        <title>Genomic comparison of Trypanosoma conorhini and Trypanosoma rangeli to Trypanosoma cruzi strains of high and low virulence.</title>
        <authorList>
            <person name="Bradwell K.R."/>
            <person name="Koparde V.N."/>
            <person name="Matveyev A.V."/>
            <person name="Serrano M.G."/>
            <person name="Alves J.M."/>
            <person name="Parikh H."/>
            <person name="Huang B."/>
            <person name="Lee V."/>
            <person name="Espinosa-Alvarez O."/>
            <person name="Ortiz P.A."/>
            <person name="Costa-Martins A.G."/>
            <person name="Teixeira M.M."/>
            <person name="Buck G.A."/>
        </authorList>
    </citation>
    <scope>NUCLEOTIDE SEQUENCE [LARGE SCALE GENOMIC DNA]</scope>
    <source>
        <strain evidence="3 4">025E</strain>
    </source>
</reference>
<keyword evidence="4" id="KW-1185">Reference proteome</keyword>
<dbReference type="RefSeq" id="XP_029224612.1">
    <property type="nucleotide sequence ID" value="XM_029375279.1"/>
</dbReference>
<gene>
    <name evidence="3" type="ORF">Tco025E_08430</name>
</gene>
<keyword evidence="2" id="KW-1133">Transmembrane helix</keyword>
<keyword evidence="2" id="KW-0812">Transmembrane</keyword>
<dbReference type="AlphaFoldDB" id="A0A3R7K5T5"/>
<feature type="region of interest" description="Disordered" evidence="1">
    <location>
        <begin position="74"/>
        <end position="109"/>
    </location>
</feature>
<evidence type="ECO:0000256" key="2">
    <source>
        <dbReference type="SAM" id="Phobius"/>
    </source>
</evidence>
<protein>
    <submittedName>
        <fullName evidence="3">Uncharacterized protein</fullName>
    </submittedName>
</protein>